<organism evidence="1 2">
    <name type="scientific">Rattus norvegicus</name>
    <name type="common">Rat</name>
    <dbReference type="NCBI Taxonomy" id="10116"/>
    <lineage>
        <taxon>Eukaryota</taxon>
        <taxon>Metazoa</taxon>
        <taxon>Chordata</taxon>
        <taxon>Craniata</taxon>
        <taxon>Vertebrata</taxon>
        <taxon>Euteleostomi</taxon>
        <taxon>Mammalia</taxon>
        <taxon>Eutheria</taxon>
        <taxon>Euarchontoglires</taxon>
        <taxon>Glires</taxon>
        <taxon>Rodentia</taxon>
        <taxon>Myomorpha</taxon>
        <taxon>Muroidea</taxon>
        <taxon>Muridae</taxon>
        <taxon>Murinae</taxon>
        <taxon>Rattus</taxon>
    </lineage>
</organism>
<evidence type="ECO:0000313" key="2">
    <source>
        <dbReference type="Proteomes" id="UP000234681"/>
    </source>
</evidence>
<evidence type="ECO:0000313" key="1">
    <source>
        <dbReference type="EMBL" id="EDL87133.1"/>
    </source>
</evidence>
<accession>A6KC09</accession>
<reference evidence="1 2" key="1">
    <citation type="submission" date="2005-09" db="EMBL/GenBank/DDBJ databases">
        <authorList>
            <person name="Mural R.J."/>
            <person name="Li P.W."/>
            <person name="Adams M.D."/>
            <person name="Amanatides P.G."/>
            <person name="Baden-Tillson H."/>
            <person name="Barnstead M."/>
            <person name="Chin S.H."/>
            <person name="Dew I."/>
            <person name="Evans C.A."/>
            <person name="Ferriera S."/>
            <person name="Flanigan M."/>
            <person name="Fosler C."/>
            <person name="Glodek A."/>
            <person name="Gu Z."/>
            <person name="Holt R.A."/>
            <person name="Jennings D."/>
            <person name="Kraft C.L."/>
            <person name="Lu F."/>
            <person name="Nguyen T."/>
            <person name="Nusskern D.R."/>
            <person name="Pfannkoch C.M."/>
            <person name="Sitter C."/>
            <person name="Sutton G.G."/>
            <person name="Venter J.C."/>
            <person name="Wang Z."/>
            <person name="Woodage T."/>
            <person name="Zheng X.H."/>
            <person name="Zhong F."/>
        </authorList>
    </citation>
    <scope>NUCLEOTIDE SEQUENCE [LARGE SCALE GENOMIC DNA]</scope>
    <source>
        <strain>BN</strain>
        <strain evidence="2">Sprague-Dawley</strain>
    </source>
</reference>
<gene>
    <name evidence="1" type="ORF">rCG_50795</name>
</gene>
<dbReference type="AlphaFoldDB" id="A6KC09"/>
<name>A6KC09_RAT</name>
<dbReference type="Proteomes" id="UP000234681">
    <property type="component" value="Chromosome 7"/>
</dbReference>
<dbReference type="EMBL" id="CH474035">
    <property type="protein sequence ID" value="EDL87133.1"/>
    <property type="molecule type" value="Genomic_DNA"/>
</dbReference>
<protein>
    <submittedName>
        <fullName evidence="1">RCG50795</fullName>
    </submittedName>
</protein>
<proteinExistence type="predicted"/>
<sequence length="76" mass="8337">MQAMGSSSIQELGKGKNVCLANSFLRNPRITYPGAAPSTMGRALPYQSSIEKTSHRLAYMPTWQEAFSQLGFPLSK</sequence>